<dbReference type="Gramene" id="TraesCAD_scaffold_008709_01G000300.1">
    <property type="protein sequence ID" value="TraesCAD_scaffold_008709_01G000300.1"/>
    <property type="gene ID" value="TraesCAD_scaffold_008709_01G000300"/>
</dbReference>
<keyword evidence="1" id="KW-0812">Transmembrane</keyword>
<sequence>MAMAALVVVLSLLILPTGEAQERRPVEAHPHGLPFESPLALSPAAYDFFHPSEHAQRVAGAPELAPRGQPRGSVVRGAGASAASVARADHEEGGVAPVNTARRGGAVRAGVVAGVFVGAAVVVLAALGLAYAVARRRVGVAQGDAEVASGPKSNA</sequence>
<dbReference type="PaxDb" id="4565-Traes_1AL_18E75AA24.1"/>
<dbReference type="Gramene" id="TraesNOR1A03G00078960.1">
    <property type="protein sequence ID" value="TraesNOR1A03G00078960.1.CDS1"/>
    <property type="gene ID" value="TraesNOR1A03G00078960"/>
</dbReference>
<dbReference type="Gramene" id="TraesJAG1A03G00078210.1">
    <property type="protein sequence ID" value="TraesJAG1A03G00078210.1.CDS1"/>
    <property type="gene ID" value="TraesJAG1A03G00078210"/>
</dbReference>
<dbReference type="Gramene" id="TraesCS1A03G0427500.1">
    <property type="protein sequence ID" value="TraesCS1A03G0427500.1.CDS1"/>
    <property type="gene ID" value="TraesCS1A03G0427500"/>
</dbReference>
<dbReference type="Gramene" id="TraesLDM1A03G00077980.1">
    <property type="protein sequence ID" value="TraesLDM1A03G00077980.1.CDS1"/>
    <property type="gene ID" value="TraesLDM1A03G00077980"/>
</dbReference>
<reference evidence="3" key="2">
    <citation type="submission" date="2018-10" db="UniProtKB">
        <authorList>
            <consortium name="EnsemblPlants"/>
        </authorList>
    </citation>
    <scope>IDENTIFICATION</scope>
</reference>
<dbReference type="EnsemblPlants" id="TraesCS1A02G158200.1">
    <property type="protein sequence ID" value="TraesCS1A02G158200.1.cds1"/>
    <property type="gene ID" value="TraesCS1A02G158200"/>
</dbReference>
<dbReference type="Gramene" id="TraesJUL1A03G00077780.1">
    <property type="protein sequence ID" value="TraesJUL1A03G00077780.1.CDS1"/>
    <property type="gene ID" value="TraesJUL1A03G00077780"/>
</dbReference>
<keyword evidence="1" id="KW-0472">Membrane</keyword>
<dbReference type="Gramene" id="TraesROB_scaffold_032642_01G000100.1">
    <property type="protein sequence ID" value="TraesROB_scaffold_032642_01G000100.1"/>
    <property type="gene ID" value="TraesROB_scaffold_032642_01G000100"/>
</dbReference>
<accession>A0A3B5XYE4</accession>
<dbReference type="Gramene" id="TraesARI1A03G00079910.1">
    <property type="protein sequence ID" value="TraesARI1A03G00079910.1.CDS1"/>
    <property type="gene ID" value="TraesARI1A03G00079910"/>
</dbReference>
<dbReference type="Gramene" id="TraesCS1A02G158200.1">
    <property type="protein sequence ID" value="TraesCS1A02G158200.1.cds1"/>
    <property type="gene ID" value="TraesCS1A02G158200"/>
</dbReference>
<protein>
    <submittedName>
        <fullName evidence="3">Uncharacterized protein</fullName>
    </submittedName>
</protein>
<dbReference type="Gramene" id="TraesCLE_scaffold_018595_01G000100.1">
    <property type="protein sequence ID" value="TraesCLE_scaffold_018595_01G000100.1"/>
    <property type="gene ID" value="TraesCLE_scaffold_018595_01G000100"/>
</dbReference>
<dbReference type="Gramene" id="TraesSYM1A03G00081020.1">
    <property type="protein sequence ID" value="TraesSYM1A03G00081020.1.CDS1"/>
    <property type="gene ID" value="TraesSYM1A03G00081020"/>
</dbReference>
<dbReference type="PANTHER" id="PTHR35718:SF1">
    <property type="entry name" value="EXPRESSED PROTEIN"/>
    <property type="match status" value="1"/>
</dbReference>
<name>A0A3B5XYE4_WHEAT</name>
<feature type="transmembrane region" description="Helical" evidence="1">
    <location>
        <begin position="111"/>
        <end position="134"/>
    </location>
</feature>
<dbReference type="PANTHER" id="PTHR35718">
    <property type="entry name" value="EXPRESSED PROTEIN"/>
    <property type="match status" value="1"/>
</dbReference>
<dbReference type="OrthoDB" id="693479at2759"/>
<dbReference type="Gramene" id="TraesWEE_scaffold_037717_01G000100.1">
    <property type="protein sequence ID" value="TraesWEE_scaffold_037717_01G000100.1"/>
    <property type="gene ID" value="TraesWEE_scaffold_037717_01G000100"/>
</dbReference>
<reference evidence="3" key="1">
    <citation type="submission" date="2018-08" db="EMBL/GenBank/DDBJ databases">
        <authorList>
            <person name="Rossello M."/>
        </authorList>
    </citation>
    <scope>NUCLEOTIDE SEQUENCE [LARGE SCALE GENOMIC DNA]</scope>
    <source>
        <strain evidence="3">cv. Chinese Spring</strain>
    </source>
</reference>
<dbReference type="Gramene" id="TraesRN1A0100466500.1">
    <property type="protein sequence ID" value="TraesRN1A0100466500.1"/>
    <property type="gene ID" value="TraesRN1A0100466500"/>
</dbReference>
<keyword evidence="1" id="KW-1133">Transmembrane helix</keyword>
<evidence type="ECO:0000256" key="2">
    <source>
        <dbReference type="SAM" id="SignalP"/>
    </source>
</evidence>
<keyword evidence="4" id="KW-1185">Reference proteome</keyword>
<proteinExistence type="predicted"/>
<dbReference type="Gramene" id="TraesMAC1A03G00079540.1">
    <property type="protein sequence ID" value="TraesMAC1A03G00079540.1.CDS1"/>
    <property type="gene ID" value="TraesMAC1A03G00079540"/>
</dbReference>
<evidence type="ECO:0000313" key="4">
    <source>
        <dbReference type="Proteomes" id="UP000019116"/>
    </source>
</evidence>
<dbReference type="OMA" id="ESKAKTH"/>
<dbReference type="AlphaFoldDB" id="A0A3B5XYE4"/>
<evidence type="ECO:0000256" key="1">
    <source>
        <dbReference type="SAM" id="Phobius"/>
    </source>
</evidence>
<dbReference type="Gramene" id="TraesLAC1A03G00080580.1">
    <property type="protein sequence ID" value="TraesLAC1A03G00080580.1.CDS1"/>
    <property type="gene ID" value="TraesLAC1A03G00080580"/>
</dbReference>
<organism evidence="3">
    <name type="scientific">Triticum aestivum</name>
    <name type="common">Wheat</name>
    <dbReference type="NCBI Taxonomy" id="4565"/>
    <lineage>
        <taxon>Eukaryota</taxon>
        <taxon>Viridiplantae</taxon>
        <taxon>Streptophyta</taxon>
        <taxon>Embryophyta</taxon>
        <taxon>Tracheophyta</taxon>
        <taxon>Spermatophyta</taxon>
        <taxon>Magnoliopsida</taxon>
        <taxon>Liliopsida</taxon>
        <taxon>Poales</taxon>
        <taxon>Poaceae</taxon>
        <taxon>BOP clade</taxon>
        <taxon>Pooideae</taxon>
        <taxon>Triticodae</taxon>
        <taxon>Triticeae</taxon>
        <taxon>Triticinae</taxon>
        <taxon>Triticum</taxon>
    </lineage>
</organism>
<dbReference type="Gramene" id="TraesSTA1A03G00078600.1">
    <property type="protein sequence ID" value="TraesSTA1A03G00078600.1.CDS1"/>
    <property type="gene ID" value="TraesSTA1A03G00078600"/>
</dbReference>
<dbReference type="STRING" id="4565.A0A3B5XYE4"/>
<dbReference type="Proteomes" id="UP000019116">
    <property type="component" value="Chromosome 1A"/>
</dbReference>
<feature type="signal peptide" evidence="2">
    <location>
        <begin position="1"/>
        <end position="20"/>
    </location>
</feature>
<evidence type="ECO:0000313" key="3">
    <source>
        <dbReference type="EnsemblPlants" id="TraesCS1A02G158200.1.cds1"/>
    </source>
</evidence>
<keyword evidence="2" id="KW-0732">Signal</keyword>
<dbReference type="Gramene" id="TraesPARA_EIv1.0_0061460.1">
    <property type="protein sequence ID" value="TraesPARA_EIv1.0_0061460.1.CDS1"/>
    <property type="gene ID" value="TraesPARA_EIv1.0_0061460"/>
</dbReference>
<feature type="chain" id="PRO_5017337011" evidence="2">
    <location>
        <begin position="21"/>
        <end position="155"/>
    </location>
</feature>